<dbReference type="AlphaFoldDB" id="A0A1H4YQQ0"/>
<accession>A0A1H4YQQ0</accession>
<evidence type="ECO:0000313" key="2">
    <source>
        <dbReference type="Proteomes" id="UP000198609"/>
    </source>
</evidence>
<dbReference type="Proteomes" id="UP000198609">
    <property type="component" value="Unassembled WGS sequence"/>
</dbReference>
<dbReference type="EMBL" id="FNST01000002">
    <property type="protein sequence ID" value="SED20157.1"/>
    <property type="molecule type" value="Genomic_DNA"/>
</dbReference>
<reference evidence="2" key="1">
    <citation type="submission" date="2016-10" db="EMBL/GenBank/DDBJ databases">
        <authorList>
            <person name="Varghese N."/>
            <person name="Submissions S."/>
        </authorList>
    </citation>
    <scope>NUCLEOTIDE SEQUENCE [LARGE SCALE GENOMIC DNA]</scope>
    <source>
        <strain evidence="2">DSM 40318</strain>
    </source>
</reference>
<proteinExistence type="predicted"/>
<organism evidence="1 2">
    <name type="scientific">Streptomyces melanosporofaciens</name>
    <dbReference type="NCBI Taxonomy" id="67327"/>
    <lineage>
        <taxon>Bacteria</taxon>
        <taxon>Bacillati</taxon>
        <taxon>Actinomycetota</taxon>
        <taxon>Actinomycetes</taxon>
        <taxon>Kitasatosporales</taxon>
        <taxon>Streptomycetaceae</taxon>
        <taxon>Streptomyces</taxon>
        <taxon>Streptomyces violaceusniger group</taxon>
    </lineage>
</organism>
<name>A0A1H4YQQ0_STRMJ</name>
<protein>
    <submittedName>
        <fullName evidence="1">Uncharacterized protein</fullName>
    </submittedName>
</protein>
<gene>
    <name evidence="1" type="ORF">SAMN04490356_7400</name>
</gene>
<sequence>MTQMAPSHRIAVAQMRDLVPEQDRTDGLLSRVRRLRGMATWTVGLRMFRVNAWYRKVPATAQSAATRMIA</sequence>
<evidence type="ECO:0000313" key="1">
    <source>
        <dbReference type="EMBL" id="SED20157.1"/>
    </source>
</evidence>
<keyword evidence="2" id="KW-1185">Reference proteome</keyword>